<evidence type="ECO:0000313" key="10">
    <source>
        <dbReference type="Proteomes" id="UP000422764"/>
    </source>
</evidence>
<reference evidence="9 10" key="1">
    <citation type="submission" date="2019-12" db="EMBL/GenBank/DDBJ databases">
        <title>Genome sequenceing of Clostridium bovifaecis.</title>
        <authorList>
            <person name="Yao Y."/>
        </authorList>
    </citation>
    <scope>NUCLEOTIDE SEQUENCE [LARGE SCALE GENOMIC DNA]</scope>
    <source>
        <strain evidence="9 10">BXX</strain>
    </source>
</reference>
<evidence type="ECO:0000256" key="3">
    <source>
        <dbReference type="ARBA" id="ARBA00022741"/>
    </source>
</evidence>
<keyword evidence="10" id="KW-1185">Reference proteome</keyword>
<dbReference type="GO" id="GO:0005524">
    <property type="term" value="F:ATP binding"/>
    <property type="evidence" value="ECO:0007669"/>
    <property type="project" value="UniProtKB-KW"/>
</dbReference>
<dbReference type="Gene3D" id="3.40.50.10840">
    <property type="entry name" value="Putative sugar-binding, N-terminal domain"/>
    <property type="match status" value="1"/>
</dbReference>
<sequence length="428" mass="47379">MTILQRRKSLSVKKSKNRVEGVEGLNRFLIIADDFTGANDTGVQLRKRGIDTDVIFHSSSMDNNERSYVIDTESRGLNEAEAFLDVEDKIKNFFKQNFDYVYKKIDSTLRGNIISEIKAADKYYNAELIIFAPAYPDSKRTTIEGIHKINGVPISETEIAKDPKKPVKVDNINLLLKQGFDEEVNHIYLRDLRSSRVDLSKGRIYTFDAETNEDLMLISKKVIDCNKRVLWVGSAGLADSILKVNMPIKPSIAVVGSISEVSKNQLHYAVSNGVNLVNVDIAELLKNKDISSIVSETLQKVNSGADVIIASSYERKDYERAIEVGKALGCSKEEVSVFTQKILGRIINRVVENCEISGMFLTGGDTAIGVIEELGAKGSSIKQEIMTGIPLMTLKGGKCHGLKVITKAGAFGETSAIEYCLKKLKEDI</sequence>
<dbReference type="GO" id="GO:0016301">
    <property type="term" value="F:kinase activity"/>
    <property type="evidence" value="ECO:0007669"/>
    <property type="project" value="UniProtKB-KW"/>
</dbReference>
<keyword evidence="5" id="KW-0067">ATP-binding</keyword>
<protein>
    <submittedName>
        <fullName evidence="9">Four-carbon acid sugar kinase family protein</fullName>
    </submittedName>
</protein>
<dbReference type="InterPro" id="IPR037051">
    <property type="entry name" value="4-carb_acid_sugar_kinase_N_sf"/>
</dbReference>
<keyword evidence="2" id="KW-0808">Transferase</keyword>
<dbReference type="AlphaFoldDB" id="A0A6I6EQV3"/>
<dbReference type="InterPro" id="IPR031475">
    <property type="entry name" value="NBD_C"/>
</dbReference>
<accession>A0A6I6EQV3</accession>
<evidence type="ECO:0000313" key="9">
    <source>
        <dbReference type="EMBL" id="QGU94793.1"/>
    </source>
</evidence>
<evidence type="ECO:0000256" key="6">
    <source>
        <dbReference type="ARBA" id="ARBA00023277"/>
    </source>
</evidence>
<gene>
    <name evidence="9" type="ORF">GOM49_06505</name>
</gene>
<dbReference type="SUPFAM" id="SSF142764">
    <property type="entry name" value="YgbK-like"/>
    <property type="match status" value="1"/>
</dbReference>
<dbReference type="Pfam" id="PF17042">
    <property type="entry name" value="NBD_C"/>
    <property type="match status" value="1"/>
</dbReference>
<dbReference type="EMBL" id="CP046522">
    <property type="protein sequence ID" value="QGU94793.1"/>
    <property type="molecule type" value="Genomic_DNA"/>
</dbReference>
<evidence type="ECO:0000256" key="5">
    <source>
        <dbReference type="ARBA" id="ARBA00022840"/>
    </source>
</evidence>
<dbReference type="Proteomes" id="UP000422764">
    <property type="component" value="Chromosome"/>
</dbReference>
<feature type="domain" description="Four-carbon acid sugar kinase nucleotide binding" evidence="8">
    <location>
        <begin position="253"/>
        <end position="416"/>
    </location>
</feature>
<organism evidence="9 10">
    <name type="scientific">Clostridium bovifaecis</name>
    <dbReference type="NCBI Taxonomy" id="2184719"/>
    <lineage>
        <taxon>Bacteria</taxon>
        <taxon>Bacillati</taxon>
        <taxon>Bacillota</taxon>
        <taxon>Clostridia</taxon>
        <taxon>Eubacteriales</taxon>
        <taxon>Clostridiaceae</taxon>
        <taxon>Clostridium</taxon>
    </lineage>
</organism>
<evidence type="ECO:0000256" key="1">
    <source>
        <dbReference type="ARBA" id="ARBA00005715"/>
    </source>
</evidence>
<keyword evidence="3" id="KW-0547">Nucleotide-binding</keyword>
<dbReference type="InterPro" id="IPR042213">
    <property type="entry name" value="NBD_C_sf"/>
</dbReference>
<evidence type="ECO:0000259" key="8">
    <source>
        <dbReference type="Pfam" id="PF17042"/>
    </source>
</evidence>
<keyword evidence="6" id="KW-0119">Carbohydrate metabolism</keyword>
<comment type="similarity">
    <text evidence="1">Belongs to the four-carbon acid sugar kinase family.</text>
</comment>
<evidence type="ECO:0000256" key="2">
    <source>
        <dbReference type="ARBA" id="ARBA00022679"/>
    </source>
</evidence>
<dbReference type="Pfam" id="PF07005">
    <property type="entry name" value="SBD_N"/>
    <property type="match status" value="1"/>
</dbReference>
<dbReference type="Gene3D" id="3.40.980.20">
    <property type="entry name" value="Four-carbon acid sugar kinase, nucleotide binding domain"/>
    <property type="match status" value="1"/>
</dbReference>
<evidence type="ECO:0000256" key="4">
    <source>
        <dbReference type="ARBA" id="ARBA00022777"/>
    </source>
</evidence>
<proteinExistence type="inferred from homology"/>
<dbReference type="InterPro" id="IPR010737">
    <property type="entry name" value="4-carb_acid_sugar_kinase_N"/>
</dbReference>
<name>A0A6I6EQV3_9CLOT</name>
<feature type="domain" description="Four-carbon acid sugar kinase N-terminal" evidence="7">
    <location>
        <begin position="29"/>
        <end position="240"/>
    </location>
</feature>
<keyword evidence="4 9" id="KW-0418">Kinase</keyword>
<evidence type="ECO:0000259" key="7">
    <source>
        <dbReference type="Pfam" id="PF07005"/>
    </source>
</evidence>